<evidence type="ECO:0000313" key="4">
    <source>
        <dbReference type="Proteomes" id="UP000094969"/>
    </source>
</evidence>
<feature type="signal peptide" evidence="2">
    <location>
        <begin position="1"/>
        <end position="18"/>
    </location>
</feature>
<sequence>MVRIIPITILATLALSLAGCIENDIAHASMGSNPSFTSTSNTQGQPQATPMKPSASSPDATIRMENRTF</sequence>
<feature type="region of interest" description="Disordered" evidence="1">
    <location>
        <begin position="29"/>
        <end position="69"/>
    </location>
</feature>
<evidence type="ECO:0000256" key="1">
    <source>
        <dbReference type="SAM" id="MobiDB-lite"/>
    </source>
</evidence>
<dbReference type="PROSITE" id="PS51257">
    <property type="entry name" value="PROKAR_LIPOPROTEIN"/>
    <property type="match status" value="1"/>
</dbReference>
<accession>A0A1D7U440</accession>
<protein>
    <recommendedName>
        <fullName evidence="5">Lipoprotein</fullName>
    </recommendedName>
</protein>
<keyword evidence="2" id="KW-0732">Signal</keyword>
<reference evidence="3 4" key="1">
    <citation type="journal article" date="2015" name="Antonie Van Leeuwenhoek">
        <title>Bosea vaviloviae sp. nov., a new species of slow-growing rhizobia isolated from nodules of the relict species Vavilovia formosa (Stev.) Fed.</title>
        <authorList>
            <person name="Safronova V.I."/>
            <person name="Kuznetsova I.G."/>
            <person name="Sazanova A.L."/>
            <person name="Kimeklis A.K."/>
            <person name="Belimov A.A."/>
            <person name="Andronov E.E."/>
            <person name="Pinaev A.G."/>
            <person name="Chizhevskaya E.P."/>
            <person name="Pukhaev A.R."/>
            <person name="Popov K.P."/>
            <person name="Willems A."/>
            <person name="Tikhonovich I.A."/>
        </authorList>
    </citation>
    <scope>NUCLEOTIDE SEQUENCE [LARGE SCALE GENOMIC DNA]</scope>
    <source>
        <strain evidence="3 4">Vaf18</strain>
    </source>
</reference>
<keyword evidence="4" id="KW-1185">Reference proteome</keyword>
<evidence type="ECO:0000313" key="3">
    <source>
        <dbReference type="EMBL" id="AOO82141.1"/>
    </source>
</evidence>
<evidence type="ECO:0008006" key="5">
    <source>
        <dbReference type="Google" id="ProtNLM"/>
    </source>
</evidence>
<proteinExistence type="predicted"/>
<evidence type="ECO:0000256" key="2">
    <source>
        <dbReference type="SAM" id="SignalP"/>
    </source>
</evidence>
<name>A0A1D7U440_9HYPH</name>
<feature type="compositionally biased region" description="Polar residues" evidence="1">
    <location>
        <begin position="30"/>
        <end position="59"/>
    </location>
</feature>
<dbReference type="AlphaFoldDB" id="A0A1D7U440"/>
<organism evidence="3 4">
    <name type="scientific">Bosea vaviloviae</name>
    <dbReference type="NCBI Taxonomy" id="1526658"/>
    <lineage>
        <taxon>Bacteria</taxon>
        <taxon>Pseudomonadati</taxon>
        <taxon>Pseudomonadota</taxon>
        <taxon>Alphaproteobacteria</taxon>
        <taxon>Hyphomicrobiales</taxon>
        <taxon>Boseaceae</taxon>
        <taxon>Bosea</taxon>
    </lineage>
</organism>
<dbReference type="KEGG" id="bvv:BHK69_18365"/>
<dbReference type="STRING" id="1526658.BHK69_18365"/>
<dbReference type="EMBL" id="CP017147">
    <property type="protein sequence ID" value="AOO82141.1"/>
    <property type="molecule type" value="Genomic_DNA"/>
</dbReference>
<dbReference type="Proteomes" id="UP000094969">
    <property type="component" value="Chromosome"/>
</dbReference>
<feature type="chain" id="PRO_5009099969" description="Lipoprotein" evidence="2">
    <location>
        <begin position="19"/>
        <end position="69"/>
    </location>
</feature>
<gene>
    <name evidence="3" type="ORF">BHK69_18365</name>
</gene>